<feature type="compositionally biased region" description="Polar residues" evidence="1">
    <location>
        <begin position="312"/>
        <end position="327"/>
    </location>
</feature>
<evidence type="ECO:0000313" key="2">
    <source>
        <dbReference type="EMBL" id="KAG5652456.1"/>
    </source>
</evidence>
<reference evidence="2" key="1">
    <citation type="submission" date="2021-02" db="EMBL/GenBank/DDBJ databases">
        <authorList>
            <person name="Nieuwenhuis M."/>
            <person name="Van De Peppel L.J.J."/>
        </authorList>
    </citation>
    <scope>NUCLEOTIDE SEQUENCE</scope>
    <source>
        <strain evidence="2">D49</strain>
    </source>
</reference>
<accession>A0A9P7KMD2</accession>
<reference evidence="2" key="2">
    <citation type="submission" date="2021-10" db="EMBL/GenBank/DDBJ databases">
        <title>Phylogenomics reveals ancestral predisposition of the termite-cultivated fungus Termitomyces towards a domesticated lifestyle.</title>
        <authorList>
            <person name="Auxier B."/>
            <person name="Grum-Grzhimaylo A."/>
            <person name="Cardenas M.E."/>
            <person name="Lodge J.D."/>
            <person name="Laessoe T."/>
            <person name="Pedersen O."/>
            <person name="Smith M.E."/>
            <person name="Kuyper T.W."/>
            <person name="Franco-Molano E.A."/>
            <person name="Baroni T.J."/>
            <person name="Aanen D.K."/>
        </authorList>
    </citation>
    <scope>NUCLEOTIDE SEQUENCE</scope>
    <source>
        <strain evidence="2">D49</strain>
    </source>
</reference>
<organism evidence="2 3">
    <name type="scientific">Sphagnurus paluster</name>
    <dbReference type="NCBI Taxonomy" id="117069"/>
    <lineage>
        <taxon>Eukaryota</taxon>
        <taxon>Fungi</taxon>
        <taxon>Dikarya</taxon>
        <taxon>Basidiomycota</taxon>
        <taxon>Agaricomycotina</taxon>
        <taxon>Agaricomycetes</taxon>
        <taxon>Agaricomycetidae</taxon>
        <taxon>Agaricales</taxon>
        <taxon>Tricholomatineae</taxon>
        <taxon>Lyophyllaceae</taxon>
        <taxon>Sphagnurus</taxon>
    </lineage>
</organism>
<feature type="region of interest" description="Disordered" evidence="1">
    <location>
        <begin position="419"/>
        <end position="457"/>
    </location>
</feature>
<name>A0A9P7KMD2_9AGAR</name>
<keyword evidence="3" id="KW-1185">Reference proteome</keyword>
<evidence type="ECO:0000256" key="1">
    <source>
        <dbReference type="SAM" id="MobiDB-lite"/>
    </source>
</evidence>
<dbReference type="AlphaFoldDB" id="A0A9P7KMD2"/>
<dbReference type="EMBL" id="JABCKI010000125">
    <property type="protein sequence ID" value="KAG5652456.1"/>
    <property type="molecule type" value="Genomic_DNA"/>
</dbReference>
<comment type="caution">
    <text evidence="2">The sequence shown here is derived from an EMBL/GenBank/DDBJ whole genome shotgun (WGS) entry which is preliminary data.</text>
</comment>
<dbReference type="OrthoDB" id="2982374at2759"/>
<feature type="compositionally biased region" description="Polar residues" evidence="1">
    <location>
        <begin position="335"/>
        <end position="347"/>
    </location>
</feature>
<gene>
    <name evidence="2" type="ORF">H0H81_004952</name>
</gene>
<feature type="region of interest" description="Disordered" evidence="1">
    <location>
        <begin position="552"/>
        <end position="574"/>
    </location>
</feature>
<evidence type="ECO:0000313" key="3">
    <source>
        <dbReference type="Proteomes" id="UP000717328"/>
    </source>
</evidence>
<protein>
    <submittedName>
        <fullName evidence="2">Uncharacterized protein</fullName>
    </submittedName>
</protein>
<dbReference type="Proteomes" id="UP000717328">
    <property type="component" value="Unassembled WGS sequence"/>
</dbReference>
<sequence>MIQKMLETLGVKGSVMLLANPDSYIPDQIHHTTSMVTLSDISQCSGSLLFPLISRICSIFCVQDLEIRRPKDDLAAKAYEAHCAKNGAPDNHAKAKEILHQSERLEADTSVRSSTPFLATQIDSTSTKAAFLVGFFGSPAWETSAVNLVSLYGCSDHVHSLNSRRSKASPTPFSSLSNSASLQIELHSFSVVSTVDDIRIPYKMRDATVLGKKRKSHSLRLPIHPSKVHTGSPILATRRRFSFPSLGPRDVTRVGYGKSPASLNATSAKRSDISAFNFPVDSSLRLVELNNGLDYTLPLSLGYQGPTTQNKLFISSPSRSTKNSSIPLSRLPTLQHPSSLPESEEQSNSFLQISHPYALIQSTNTSFPSSPIKTCGSDLVTKTGGQNAVTRKPLSPVLGSVNLGPLFVPYPEAAFKVERSPDLNPMPKPNILPKVNQKTNKSSIRVRRSPAIGPSPLRAMILPDPSDSNANIRESVSHNAKAKTDYSPLGFGFRSTARAEDLIGAARANGATTKEDDPNLLMGIIRELVDETSQWDRSLFKDKNFKKMIEDSKQPLSERVDREPTLVASGSAQDKSTELGLNPLVLDIFRSGGETFLPRAEVGRQLGQHTEPDATSFWEDSGWSKDGDTNRRFGSLVEIIE</sequence>
<proteinExistence type="predicted"/>
<feature type="region of interest" description="Disordered" evidence="1">
    <location>
        <begin position="312"/>
        <end position="347"/>
    </location>
</feature>
<feature type="compositionally biased region" description="Basic and acidic residues" evidence="1">
    <location>
        <begin position="552"/>
        <end position="564"/>
    </location>
</feature>